<dbReference type="Gene3D" id="3.10.50.40">
    <property type="match status" value="1"/>
</dbReference>
<dbReference type="Proteomes" id="UP000569951">
    <property type="component" value="Unassembled WGS sequence"/>
</dbReference>
<gene>
    <name evidence="9" type="ORF">HNR42_000876</name>
</gene>
<keyword evidence="3" id="KW-0732">Signal</keyword>
<dbReference type="Pfam" id="PF13145">
    <property type="entry name" value="Rotamase_2"/>
    <property type="match status" value="2"/>
</dbReference>
<dbReference type="InterPro" id="IPR000297">
    <property type="entry name" value="PPIase_PpiC"/>
</dbReference>
<accession>A0A841HZ18</accession>
<feature type="domain" description="PpiC" evidence="8">
    <location>
        <begin position="159"/>
        <end position="253"/>
    </location>
</feature>
<dbReference type="InterPro" id="IPR050245">
    <property type="entry name" value="PrsA_foldase"/>
</dbReference>
<proteinExistence type="predicted"/>
<evidence type="ECO:0000313" key="9">
    <source>
        <dbReference type="EMBL" id="MBB6097459.1"/>
    </source>
</evidence>
<comment type="catalytic activity">
    <reaction evidence="1">
        <text>[protein]-peptidylproline (omega=180) = [protein]-peptidylproline (omega=0)</text>
        <dbReference type="Rhea" id="RHEA:16237"/>
        <dbReference type="Rhea" id="RHEA-COMP:10747"/>
        <dbReference type="Rhea" id="RHEA-COMP:10748"/>
        <dbReference type="ChEBI" id="CHEBI:83833"/>
        <dbReference type="ChEBI" id="CHEBI:83834"/>
        <dbReference type="EC" id="5.2.1.8"/>
    </reaction>
</comment>
<evidence type="ECO:0000256" key="1">
    <source>
        <dbReference type="ARBA" id="ARBA00000971"/>
    </source>
</evidence>
<organism evidence="9 10">
    <name type="scientific">Deinobacterium chartae</name>
    <dbReference type="NCBI Taxonomy" id="521158"/>
    <lineage>
        <taxon>Bacteria</taxon>
        <taxon>Thermotogati</taxon>
        <taxon>Deinococcota</taxon>
        <taxon>Deinococci</taxon>
        <taxon>Deinococcales</taxon>
        <taxon>Deinococcaceae</taxon>
        <taxon>Deinobacterium</taxon>
    </lineage>
</organism>
<evidence type="ECO:0000256" key="2">
    <source>
        <dbReference type="ARBA" id="ARBA00013194"/>
    </source>
</evidence>
<comment type="caution">
    <text evidence="9">The sequence shown here is derived from an EMBL/GenBank/DDBJ whole genome shotgun (WGS) entry which is preliminary data.</text>
</comment>
<protein>
    <recommendedName>
        <fullName evidence="2">peptidylprolyl isomerase</fullName>
        <ecNumber evidence="2">5.2.1.8</ecNumber>
    </recommendedName>
</protein>
<dbReference type="PANTHER" id="PTHR47245:SF1">
    <property type="entry name" value="FOLDASE PROTEIN PRSA"/>
    <property type="match status" value="1"/>
</dbReference>
<dbReference type="Gene3D" id="1.10.4030.10">
    <property type="entry name" value="Porin chaperone SurA, peptide-binding domain"/>
    <property type="match status" value="1"/>
</dbReference>
<reference evidence="9 10" key="1">
    <citation type="submission" date="2020-08" db="EMBL/GenBank/DDBJ databases">
        <title>Genomic Encyclopedia of Type Strains, Phase IV (KMG-IV): sequencing the most valuable type-strain genomes for metagenomic binning, comparative biology and taxonomic classification.</title>
        <authorList>
            <person name="Goeker M."/>
        </authorList>
    </citation>
    <scope>NUCLEOTIDE SEQUENCE [LARGE SCALE GENOMIC DNA]</scope>
    <source>
        <strain evidence="9 10">DSM 21458</strain>
    </source>
</reference>
<dbReference type="AlphaFoldDB" id="A0A841HZ18"/>
<dbReference type="SUPFAM" id="SSF109998">
    <property type="entry name" value="Triger factor/SurA peptide-binding domain-like"/>
    <property type="match status" value="2"/>
</dbReference>
<sequence length="603" mass="65549">MMFSFLPLLNSSQTAQRGTPVMKVNGVTITDAELEQLRAGNPLFSLSSEGVIGDDLKTLLVSTAIQRAVLNQDAEKVRVSNGDVNAEVQKIREQNGLTKNQDWAAALQQTGRTDASFRKEVRESLAVQKRAEEVQQGITVTEAEAKAYYDLHPEEYQSEPRVQVRVIGVDSEAKAKQIRQQAAGGADFAELAEQNGAANGGAVGGGDGKTLKPVEQLGIQQREVADAVFALGKPGLTDVIKSGNKYYVAKVERFLPAQTKPFAEVKAAATSAVEQQKKNAKIEAWLEGLNNSAKVEVLDKTWAYNNPVVAKVGKDEIRYADLVSALYSNQQIAQVLQQGPQAESFVNQFFKPQVLDGLINQRVAAQLAREEKRPFEGSRAEVLASYQLWATRDVKPTEAEIRAFYEQNKDQFTVKGSADLTTATFKDRKSASDFLTSYAANPGNFTQAAAKARGTVNEIGKFEEGDERVNPVFQKAVLESGRLKPAGDGSLSDVLEADGKFVVLYVKDVVKPTTRSLAEVREQVEAAVTSQKRQAEAQAFIAKQREKVKVENNLEKVLEQQQARVDAESAKPPADPAAEEGAGSKDSEPAEGEQPATEEPAGH</sequence>
<dbReference type="Pfam" id="PF13624">
    <property type="entry name" value="SurA_N_3"/>
    <property type="match status" value="1"/>
</dbReference>
<dbReference type="InterPro" id="IPR046357">
    <property type="entry name" value="PPIase_dom_sf"/>
</dbReference>
<keyword evidence="5 6" id="KW-0413">Isomerase</keyword>
<keyword evidence="10" id="KW-1185">Reference proteome</keyword>
<dbReference type="GO" id="GO:0003755">
    <property type="term" value="F:peptidyl-prolyl cis-trans isomerase activity"/>
    <property type="evidence" value="ECO:0007669"/>
    <property type="project" value="UniProtKB-KW"/>
</dbReference>
<evidence type="ECO:0000256" key="3">
    <source>
        <dbReference type="ARBA" id="ARBA00022729"/>
    </source>
</evidence>
<evidence type="ECO:0000256" key="6">
    <source>
        <dbReference type="PROSITE-ProRule" id="PRU00278"/>
    </source>
</evidence>
<evidence type="ECO:0000313" key="10">
    <source>
        <dbReference type="Proteomes" id="UP000569951"/>
    </source>
</evidence>
<dbReference type="EC" id="5.2.1.8" evidence="2"/>
<dbReference type="EMBL" id="JACHHG010000003">
    <property type="protein sequence ID" value="MBB6097459.1"/>
    <property type="molecule type" value="Genomic_DNA"/>
</dbReference>
<name>A0A841HZ18_9DEIO</name>
<evidence type="ECO:0000256" key="7">
    <source>
        <dbReference type="SAM" id="MobiDB-lite"/>
    </source>
</evidence>
<evidence type="ECO:0000256" key="4">
    <source>
        <dbReference type="ARBA" id="ARBA00023110"/>
    </source>
</evidence>
<evidence type="ECO:0000256" key="5">
    <source>
        <dbReference type="ARBA" id="ARBA00023235"/>
    </source>
</evidence>
<dbReference type="PROSITE" id="PS50198">
    <property type="entry name" value="PPIC_PPIASE_2"/>
    <property type="match status" value="1"/>
</dbReference>
<dbReference type="InterPro" id="IPR027304">
    <property type="entry name" value="Trigger_fact/SurA_dom_sf"/>
</dbReference>
<evidence type="ECO:0000259" key="8">
    <source>
        <dbReference type="PROSITE" id="PS50198"/>
    </source>
</evidence>
<feature type="region of interest" description="Disordered" evidence="7">
    <location>
        <begin position="559"/>
        <end position="603"/>
    </location>
</feature>
<keyword evidence="4 6" id="KW-0697">Rotamase</keyword>
<dbReference type="PANTHER" id="PTHR47245">
    <property type="entry name" value="PEPTIDYLPROLYL ISOMERASE"/>
    <property type="match status" value="1"/>
</dbReference>
<dbReference type="SUPFAM" id="SSF54534">
    <property type="entry name" value="FKBP-like"/>
    <property type="match status" value="1"/>
</dbReference>